<protein>
    <submittedName>
        <fullName evidence="2">Uncharacterized protein</fullName>
    </submittedName>
</protein>
<gene>
    <name evidence="2" type="ORF">MPEBLZ_03115</name>
</gene>
<evidence type="ECO:0000313" key="3">
    <source>
        <dbReference type="Proteomes" id="UP000050360"/>
    </source>
</evidence>
<organism evidence="2 3">
    <name type="scientific">Candidatus Methanoperedens nitratireducens</name>
    <dbReference type="NCBI Taxonomy" id="1392998"/>
    <lineage>
        <taxon>Archaea</taxon>
        <taxon>Methanobacteriati</taxon>
        <taxon>Methanobacteriota</taxon>
        <taxon>Stenosarchaea group</taxon>
        <taxon>Methanomicrobia</taxon>
        <taxon>Methanosarcinales</taxon>
        <taxon>ANME-2 cluster</taxon>
        <taxon>Candidatus Methanoperedentaceae</taxon>
        <taxon>Candidatus Methanoperedens</taxon>
    </lineage>
</organism>
<reference evidence="2 3" key="1">
    <citation type="submission" date="2015-09" db="EMBL/GenBank/DDBJ databases">
        <title>A metagenomics-based metabolic model of nitrate-dependent anaerobic oxidation of methane by Methanoperedens-like archaea.</title>
        <authorList>
            <person name="Arshad A."/>
            <person name="Speth D.R."/>
            <person name="De Graaf R.M."/>
            <person name="Op Den Camp H.J."/>
            <person name="Jetten M.S."/>
            <person name="Welte C.U."/>
        </authorList>
    </citation>
    <scope>NUCLEOTIDE SEQUENCE [LARGE SCALE GENOMIC DNA]</scope>
</reference>
<evidence type="ECO:0000313" key="2">
    <source>
        <dbReference type="EMBL" id="KPQ42326.1"/>
    </source>
</evidence>
<dbReference type="EMBL" id="LKCM01000239">
    <property type="protein sequence ID" value="KPQ42326.1"/>
    <property type="molecule type" value="Genomic_DNA"/>
</dbReference>
<comment type="caution">
    <text evidence="2">The sequence shown here is derived from an EMBL/GenBank/DDBJ whole genome shotgun (WGS) entry which is preliminary data.</text>
</comment>
<evidence type="ECO:0000256" key="1">
    <source>
        <dbReference type="SAM" id="MobiDB-lite"/>
    </source>
</evidence>
<dbReference type="AlphaFoldDB" id="A0A0P8C6G0"/>
<dbReference type="Proteomes" id="UP000050360">
    <property type="component" value="Unassembled WGS sequence"/>
</dbReference>
<feature type="region of interest" description="Disordered" evidence="1">
    <location>
        <begin position="55"/>
        <end position="81"/>
    </location>
</feature>
<accession>A0A0P8C6G0</accession>
<sequence>MKRKELSEASVRRNYAFSQRTIENFNWLIGHRIYRNETEAIDLAVERMRTIYEMRDEESKTSIPEKPDDAKTSKKVKTCDN</sequence>
<proteinExistence type="predicted"/>
<name>A0A0P8C6G0_9EURY</name>